<dbReference type="EMBL" id="ML213544">
    <property type="protein sequence ID" value="TFK45398.1"/>
    <property type="molecule type" value="Genomic_DNA"/>
</dbReference>
<gene>
    <name evidence="1" type="ORF">OE88DRAFT_1215617</name>
</gene>
<evidence type="ECO:0000313" key="2">
    <source>
        <dbReference type="Proteomes" id="UP000305948"/>
    </source>
</evidence>
<organism evidence="1 2">
    <name type="scientific">Heliocybe sulcata</name>
    <dbReference type="NCBI Taxonomy" id="5364"/>
    <lineage>
        <taxon>Eukaryota</taxon>
        <taxon>Fungi</taxon>
        <taxon>Dikarya</taxon>
        <taxon>Basidiomycota</taxon>
        <taxon>Agaricomycotina</taxon>
        <taxon>Agaricomycetes</taxon>
        <taxon>Gloeophyllales</taxon>
        <taxon>Gloeophyllaceae</taxon>
        <taxon>Heliocybe</taxon>
    </lineage>
</organism>
<evidence type="ECO:0000313" key="1">
    <source>
        <dbReference type="EMBL" id="TFK45398.1"/>
    </source>
</evidence>
<name>A0A5C3MMZ7_9AGAM</name>
<proteinExistence type="predicted"/>
<reference evidence="1 2" key="1">
    <citation type="journal article" date="2019" name="Nat. Ecol. Evol.">
        <title>Megaphylogeny resolves global patterns of mushroom evolution.</title>
        <authorList>
            <person name="Varga T."/>
            <person name="Krizsan K."/>
            <person name="Foldi C."/>
            <person name="Dima B."/>
            <person name="Sanchez-Garcia M."/>
            <person name="Sanchez-Ramirez S."/>
            <person name="Szollosi G.J."/>
            <person name="Szarkandi J.G."/>
            <person name="Papp V."/>
            <person name="Albert L."/>
            <person name="Andreopoulos W."/>
            <person name="Angelini C."/>
            <person name="Antonin V."/>
            <person name="Barry K.W."/>
            <person name="Bougher N.L."/>
            <person name="Buchanan P."/>
            <person name="Buyck B."/>
            <person name="Bense V."/>
            <person name="Catcheside P."/>
            <person name="Chovatia M."/>
            <person name="Cooper J."/>
            <person name="Damon W."/>
            <person name="Desjardin D."/>
            <person name="Finy P."/>
            <person name="Geml J."/>
            <person name="Haridas S."/>
            <person name="Hughes K."/>
            <person name="Justo A."/>
            <person name="Karasinski D."/>
            <person name="Kautmanova I."/>
            <person name="Kiss B."/>
            <person name="Kocsube S."/>
            <person name="Kotiranta H."/>
            <person name="LaButti K.M."/>
            <person name="Lechner B.E."/>
            <person name="Liimatainen K."/>
            <person name="Lipzen A."/>
            <person name="Lukacs Z."/>
            <person name="Mihaltcheva S."/>
            <person name="Morgado L.N."/>
            <person name="Niskanen T."/>
            <person name="Noordeloos M.E."/>
            <person name="Ohm R.A."/>
            <person name="Ortiz-Santana B."/>
            <person name="Ovrebo C."/>
            <person name="Racz N."/>
            <person name="Riley R."/>
            <person name="Savchenko A."/>
            <person name="Shiryaev A."/>
            <person name="Soop K."/>
            <person name="Spirin V."/>
            <person name="Szebenyi C."/>
            <person name="Tomsovsky M."/>
            <person name="Tulloss R.E."/>
            <person name="Uehling J."/>
            <person name="Grigoriev I.V."/>
            <person name="Vagvolgyi C."/>
            <person name="Papp T."/>
            <person name="Martin F.M."/>
            <person name="Miettinen O."/>
            <person name="Hibbett D.S."/>
            <person name="Nagy L.G."/>
        </authorList>
    </citation>
    <scope>NUCLEOTIDE SEQUENCE [LARGE SCALE GENOMIC DNA]</scope>
    <source>
        <strain evidence="1 2">OMC1185</strain>
    </source>
</reference>
<dbReference type="AlphaFoldDB" id="A0A5C3MMZ7"/>
<protein>
    <submittedName>
        <fullName evidence="1">Uncharacterized protein</fullName>
    </submittedName>
</protein>
<dbReference type="Proteomes" id="UP000305948">
    <property type="component" value="Unassembled WGS sequence"/>
</dbReference>
<accession>A0A5C3MMZ7</accession>
<keyword evidence="2" id="KW-1185">Reference proteome</keyword>
<sequence length="82" mass="8982">MGDPIFLQAAVLFVRVPHISAAGRPRRSALTLRAFRRGPKDKRIDSTLSLLAQGLSRALYVLAPTQHPGSLDSMPKYGNSMH</sequence>